<feature type="region of interest" description="Disordered" evidence="3">
    <location>
        <begin position="464"/>
        <end position="483"/>
    </location>
</feature>
<comment type="caution">
    <text evidence="5">The sequence shown here is derived from an EMBL/GenBank/DDBJ whole genome shotgun (WGS) entry which is preliminary data.</text>
</comment>
<protein>
    <recommendedName>
        <fullName evidence="4">Zn(2)-C6 fungal-type domain-containing protein</fullName>
    </recommendedName>
</protein>
<sequence length="697" mass="79335">MSDLPATTRPQSGDASAPLRLRALMEREPEEHQPVREPNPEDAVQDDAGGHSSKKRKRATTTDFTRRKRAVAACQFCRLRKTKCDNVRPCCGYCVRHKAKCVYGDSEWLEDSIDNSEQDEGMGRQILKQLEMIKQMLEKNQSSPLQSNPSINSPATFSVTTAANILQNSTSPNVSGLSPWTEATDSVSRTTSTKANSPSPVSRPHALARCESLLRWPIFNGIVSEEDAKVESFLMDSDYKTRKQDTEGSIRNTTQEHVGRGIRDDAFVPLCRKFLNHVHPRNPVLDADELMRLARVAEEHGVRWDSESCLVLVVCALAAYTVPWAPPLDHVDEEDMQLLMKNQMDNRSESEAYYLAAKKRFGLLGHSIQDIQCLFLASMYDKYCLQPLQAWFHLREASVRLHAHLLGQRQHLGNPGSAVSSQHLEQRVFWSCWRAENELLLEAGLPTSGLEHLSYPDAFPAPPPDLASSQHGATSPESIGTPQDKQRLVDEKGWCYYLAEISLRRAIDETVQVLYQRGDYFWLQNQAYLVRHYHEFEQQISLWHHHLPAAVQFQVDQPSDNEFSYFLYGRFSEWRELVLRPIVYHVLHSPSDSVHSDTVHHAQKAVDLCAALILKHSSLMRHGGSWFFARKTFLAACIVLAVVLQPNRGLQPPANWKTLLQSSLQTLRFWERDAPDIRKMRIILDSMYHAVHQRTGY</sequence>
<dbReference type="PANTHER" id="PTHR47785:SF5">
    <property type="entry name" value="ZN(II)2CYS6 TRANSCRIPTION FACTOR (EUROFUNG)"/>
    <property type="match status" value="1"/>
</dbReference>
<evidence type="ECO:0000256" key="3">
    <source>
        <dbReference type="SAM" id="MobiDB-lite"/>
    </source>
</evidence>
<feature type="compositionally biased region" description="Basic and acidic residues" evidence="3">
    <location>
        <begin position="23"/>
        <end position="39"/>
    </location>
</feature>
<dbReference type="InterPro" id="IPR053181">
    <property type="entry name" value="EcdB-like_regulator"/>
</dbReference>
<organism evidence="5 6">
    <name type="scientific">Neonectria punicea</name>
    <dbReference type="NCBI Taxonomy" id="979145"/>
    <lineage>
        <taxon>Eukaryota</taxon>
        <taxon>Fungi</taxon>
        <taxon>Dikarya</taxon>
        <taxon>Ascomycota</taxon>
        <taxon>Pezizomycotina</taxon>
        <taxon>Sordariomycetes</taxon>
        <taxon>Hypocreomycetidae</taxon>
        <taxon>Hypocreales</taxon>
        <taxon>Nectriaceae</taxon>
        <taxon>Neonectria</taxon>
    </lineage>
</organism>
<dbReference type="EMBL" id="JAZAVJ010000055">
    <property type="protein sequence ID" value="KAK7417621.1"/>
    <property type="molecule type" value="Genomic_DNA"/>
</dbReference>
<accession>A0ABR1H912</accession>
<feature type="compositionally biased region" description="Polar residues" evidence="3">
    <location>
        <begin position="170"/>
        <end position="200"/>
    </location>
</feature>
<feature type="region of interest" description="Disordered" evidence="3">
    <location>
        <begin position="1"/>
        <end position="64"/>
    </location>
</feature>
<dbReference type="Proteomes" id="UP001498476">
    <property type="component" value="Unassembled WGS sequence"/>
</dbReference>
<dbReference type="InterPro" id="IPR001138">
    <property type="entry name" value="Zn2Cys6_DnaBD"/>
</dbReference>
<feature type="compositionally biased region" description="Polar residues" evidence="3">
    <location>
        <begin position="467"/>
        <end position="483"/>
    </location>
</feature>
<evidence type="ECO:0000259" key="4">
    <source>
        <dbReference type="PROSITE" id="PS50048"/>
    </source>
</evidence>
<dbReference type="InterPro" id="IPR036864">
    <property type="entry name" value="Zn2-C6_fun-type_DNA-bd_sf"/>
</dbReference>
<dbReference type="PANTHER" id="PTHR47785">
    <property type="entry name" value="ZN(II)2CYS6 TRANSCRIPTION FACTOR (EUROFUNG)-RELATED-RELATED"/>
    <property type="match status" value="1"/>
</dbReference>
<dbReference type="InterPro" id="IPR007219">
    <property type="entry name" value="XnlR_reg_dom"/>
</dbReference>
<dbReference type="CDD" id="cd12148">
    <property type="entry name" value="fungal_TF_MHR"/>
    <property type="match status" value="1"/>
</dbReference>
<proteinExistence type="predicted"/>
<feature type="region of interest" description="Disordered" evidence="3">
    <location>
        <begin position="170"/>
        <end position="204"/>
    </location>
</feature>
<evidence type="ECO:0000256" key="1">
    <source>
        <dbReference type="ARBA" id="ARBA00022723"/>
    </source>
</evidence>
<dbReference type="Pfam" id="PF04082">
    <property type="entry name" value="Fungal_trans"/>
    <property type="match status" value="1"/>
</dbReference>
<dbReference type="Gene3D" id="4.10.240.10">
    <property type="entry name" value="Zn(2)-C6 fungal-type DNA-binding domain"/>
    <property type="match status" value="1"/>
</dbReference>
<dbReference type="SUPFAM" id="SSF57701">
    <property type="entry name" value="Zn2/Cys6 DNA-binding domain"/>
    <property type="match status" value="1"/>
</dbReference>
<feature type="domain" description="Zn(2)-C6 fungal-type" evidence="4">
    <location>
        <begin position="73"/>
        <end position="103"/>
    </location>
</feature>
<evidence type="ECO:0000256" key="2">
    <source>
        <dbReference type="ARBA" id="ARBA00023242"/>
    </source>
</evidence>
<keyword evidence="6" id="KW-1185">Reference proteome</keyword>
<dbReference type="CDD" id="cd00067">
    <property type="entry name" value="GAL4"/>
    <property type="match status" value="1"/>
</dbReference>
<dbReference type="PROSITE" id="PS50048">
    <property type="entry name" value="ZN2_CY6_FUNGAL_2"/>
    <property type="match status" value="1"/>
</dbReference>
<reference evidence="5 6" key="1">
    <citation type="journal article" date="2025" name="Microbiol. Resour. Announc.">
        <title>Draft genome sequences for Neonectria magnoliae and Neonectria punicea, canker pathogens of Liriodendron tulipifera and Acer saccharum in West Virginia.</title>
        <authorList>
            <person name="Petronek H.M."/>
            <person name="Kasson M.T."/>
            <person name="Metheny A.M."/>
            <person name="Stauder C.M."/>
            <person name="Lovett B."/>
            <person name="Lynch S.C."/>
            <person name="Garnas J.R."/>
            <person name="Kasson L.R."/>
            <person name="Stajich J.E."/>
        </authorList>
    </citation>
    <scope>NUCLEOTIDE SEQUENCE [LARGE SCALE GENOMIC DNA]</scope>
    <source>
        <strain evidence="5 6">NRRL 64653</strain>
    </source>
</reference>
<gene>
    <name evidence="5" type="ORF">QQX98_004442</name>
</gene>
<evidence type="ECO:0000313" key="6">
    <source>
        <dbReference type="Proteomes" id="UP001498476"/>
    </source>
</evidence>
<keyword evidence="1" id="KW-0479">Metal-binding</keyword>
<keyword evidence="2" id="KW-0539">Nucleus</keyword>
<name>A0ABR1H912_9HYPO</name>
<dbReference type="Pfam" id="PF00172">
    <property type="entry name" value="Zn_clus"/>
    <property type="match status" value="1"/>
</dbReference>
<dbReference type="PROSITE" id="PS00463">
    <property type="entry name" value="ZN2_CY6_FUNGAL_1"/>
    <property type="match status" value="1"/>
</dbReference>
<dbReference type="SMART" id="SM00066">
    <property type="entry name" value="GAL4"/>
    <property type="match status" value="1"/>
</dbReference>
<evidence type="ECO:0000313" key="5">
    <source>
        <dbReference type="EMBL" id="KAK7417621.1"/>
    </source>
</evidence>